<dbReference type="AlphaFoldDB" id="A0AAN9PVD0"/>
<dbReference type="Proteomes" id="UP001367508">
    <property type="component" value="Unassembled WGS sequence"/>
</dbReference>
<name>A0AAN9PVD0_CANGL</name>
<proteinExistence type="predicted"/>
<reference evidence="1 2" key="1">
    <citation type="submission" date="2024-01" db="EMBL/GenBank/DDBJ databases">
        <title>The genomes of 5 underutilized Papilionoideae crops provide insights into root nodulation and disease resistanc.</title>
        <authorList>
            <person name="Jiang F."/>
        </authorList>
    </citation>
    <scope>NUCLEOTIDE SEQUENCE [LARGE SCALE GENOMIC DNA]</scope>
    <source>
        <strain evidence="1">LVBAO_FW01</strain>
        <tissue evidence="1">Leaves</tissue>
    </source>
</reference>
<evidence type="ECO:0000313" key="1">
    <source>
        <dbReference type="EMBL" id="KAK7313730.1"/>
    </source>
</evidence>
<evidence type="ECO:0000313" key="2">
    <source>
        <dbReference type="Proteomes" id="UP001367508"/>
    </source>
</evidence>
<keyword evidence="2" id="KW-1185">Reference proteome</keyword>
<dbReference type="EMBL" id="JAYMYQ010000009">
    <property type="protein sequence ID" value="KAK7313730.1"/>
    <property type="molecule type" value="Genomic_DNA"/>
</dbReference>
<protein>
    <submittedName>
        <fullName evidence="1">Uncharacterized protein</fullName>
    </submittedName>
</protein>
<gene>
    <name evidence="1" type="ORF">VNO77_38925</name>
</gene>
<accession>A0AAN9PVD0</accession>
<comment type="caution">
    <text evidence="1">The sequence shown here is derived from an EMBL/GenBank/DDBJ whole genome shotgun (WGS) entry which is preliminary data.</text>
</comment>
<sequence>MQKSCNPSLKIRYVFMFPAPSLSDEETMAVTWGYIYGDNGACIAYHMWFQPLLLSLTVEVLNCSSPVTNELEVTVGPVGALYFDCWECKNSRYRTSDAYVSLENGSHNEAILTHYKLAYLSIIGLAWVCVVAPSGLYDISFSQEQEAVGVMRAVHGPTLCKSFMVSRHSVGSIVNLECQNSICRDQ</sequence>
<organism evidence="1 2">
    <name type="scientific">Canavalia gladiata</name>
    <name type="common">Sword bean</name>
    <name type="synonym">Dolichos gladiatus</name>
    <dbReference type="NCBI Taxonomy" id="3824"/>
    <lineage>
        <taxon>Eukaryota</taxon>
        <taxon>Viridiplantae</taxon>
        <taxon>Streptophyta</taxon>
        <taxon>Embryophyta</taxon>
        <taxon>Tracheophyta</taxon>
        <taxon>Spermatophyta</taxon>
        <taxon>Magnoliopsida</taxon>
        <taxon>eudicotyledons</taxon>
        <taxon>Gunneridae</taxon>
        <taxon>Pentapetalae</taxon>
        <taxon>rosids</taxon>
        <taxon>fabids</taxon>
        <taxon>Fabales</taxon>
        <taxon>Fabaceae</taxon>
        <taxon>Papilionoideae</taxon>
        <taxon>50 kb inversion clade</taxon>
        <taxon>NPAAA clade</taxon>
        <taxon>indigoferoid/millettioid clade</taxon>
        <taxon>Phaseoleae</taxon>
        <taxon>Canavalia</taxon>
    </lineage>
</organism>